<dbReference type="RefSeq" id="WP_142659680.1">
    <property type="nucleotide sequence ID" value="NZ_CABFVA020000027.1"/>
</dbReference>
<dbReference type="Gene3D" id="3.60.20.10">
    <property type="entry name" value="Glutamine Phosphoribosylpyrophosphate, subunit 1, domain 1"/>
    <property type="match status" value="1"/>
</dbReference>
<keyword evidence="4" id="KW-0547">Nucleotide-binding</keyword>
<keyword evidence="9" id="KW-0436">Ligase</keyword>
<dbReference type="InterPro" id="IPR006426">
    <property type="entry name" value="Asn_synth_AEB"/>
</dbReference>
<dbReference type="Pfam" id="PF13537">
    <property type="entry name" value="GATase_7"/>
    <property type="match status" value="1"/>
</dbReference>
<comment type="pathway">
    <text evidence="1">Amino-acid biosynthesis; L-asparagine biosynthesis; L-asparagine from L-aspartate (L-Gln route): step 1/1.</text>
</comment>
<dbReference type="PANTHER" id="PTHR43284">
    <property type="entry name" value="ASPARAGINE SYNTHETASE (GLUTAMINE-HYDROLYZING)"/>
    <property type="match status" value="1"/>
</dbReference>
<evidence type="ECO:0000256" key="2">
    <source>
        <dbReference type="ARBA" id="ARBA00005752"/>
    </source>
</evidence>
<dbReference type="SUPFAM" id="SSF52402">
    <property type="entry name" value="Adenine nucleotide alpha hydrolases-like"/>
    <property type="match status" value="1"/>
</dbReference>
<dbReference type="InterPro" id="IPR029055">
    <property type="entry name" value="Ntn_hydrolases_N"/>
</dbReference>
<dbReference type="GO" id="GO:0005524">
    <property type="term" value="F:ATP binding"/>
    <property type="evidence" value="ECO:0007669"/>
    <property type="project" value="UniProtKB-KW"/>
</dbReference>
<dbReference type="InterPro" id="IPR033738">
    <property type="entry name" value="AsnB_N"/>
</dbReference>
<name>A0A5E6MBM9_9BACT</name>
<evidence type="ECO:0000256" key="4">
    <source>
        <dbReference type="ARBA" id="ARBA00022741"/>
    </source>
</evidence>
<comment type="catalytic activity">
    <reaction evidence="7">
        <text>L-aspartate + L-glutamine + ATP + H2O = L-asparagine + L-glutamate + AMP + diphosphate + H(+)</text>
        <dbReference type="Rhea" id="RHEA:12228"/>
        <dbReference type="ChEBI" id="CHEBI:15377"/>
        <dbReference type="ChEBI" id="CHEBI:15378"/>
        <dbReference type="ChEBI" id="CHEBI:29985"/>
        <dbReference type="ChEBI" id="CHEBI:29991"/>
        <dbReference type="ChEBI" id="CHEBI:30616"/>
        <dbReference type="ChEBI" id="CHEBI:33019"/>
        <dbReference type="ChEBI" id="CHEBI:58048"/>
        <dbReference type="ChEBI" id="CHEBI:58359"/>
        <dbReference type="ChEBI" id="CHEBI:456215"/>
        <dbReference type="EC" id="6.3.5.4"/>
    </reaction>
</comment>
<dbReference type="CDD" id="cd00712">
    <property type="entry name" value="AsnB"/>
    <property type="match status" value="1"/>
</dbReference>
<keyword evidence="6" id="KW-0315">Glutamine amidotransferase</keyword>
<sequence length="634" mass="71872">MAGIAGIIRWDSEPAPPDGIEGMLETIRHRGPDGLYAETRKNVALGHARFLLHERERNKTQPVWLPDGSMGLTADARLYNRAELVRVLGAVPWFREIPSNAELLLAAFERWGEECVTRLRGDFAFAVWDETRERLFAARDPFGVKPFFYQANSRGIAFGSEPKQLLRLPGVGSEPNDGVIVDYLVYGSHRAFEETFFRDVRRLRAGHTLLALRNGVSQRRFWPASVPPEDFRGSPQECAEAFSILFRESVHRRLEMDARAAVHLSGGYDSSAVAVAAATTSSPRSPKQRPLTVSLLYPGLACDESLYSQAVAAQTGLEHLECIAPLEDPSSGLLDEIRKVDCPISDIRWQQWEALASLMRGRGCKVVLTGLGGDELVLDPDYEFDLCRSHQFLSALWYCWSDPRVLWTKARKFRLICLLRRSVPQEIKRLLRRGDPRPPIPIPDWVNPALVEEHRSYLERTASHPNEPTFPDLARETIARWHIDPAALWVLELEECSCSYAGFESRHPFYDQDLVAFVLSIPFRTRLQLPAVFKTLLTTALGDSLPAVVRKRGSKVHFDYYALELLGKAWPGLSCALSDPARLASGRYIVWEQAARHWSRPISDELAWFTSARPFWQLADLEIWLRSLHHCCNR</sequence>
<dbReference type="GO" id="GO:0006529">
    <property type="term" value="P:asparagine biosynthetic process"/>
    <property type="evidence" value="ECO:0007669"/>
    <property type="project" value="InterPro"/>
</dbReference>
<evidence type="ECO:0000256" key="3">
    <source>
        <dbReference type="ARBA" id="ARBA00012737"/>
    </source>
</evidence>
<keyword evidence="5" id="KW-0067">ATP-binding</keyword>
<gene>
    <name evidence="9" type="primary">asnB</name>
    <name evidence="9" type="synonym">ASNS</name>
    <name evidence="9" type="ORF">MAMT_00757</name>
</gene>
<proteinExistence type="inferred from homology"/>
<dbReference type="OrthoDB" id="9763290at2"/>
<dbReference type="PROSITE" id="PS51278">
    <property type="entry name" value="GATASE_TYPE_2"/>
    <property type="match status" value="1"/>
</dbReference>
<keyword evidence="10" id="KW-1185">Reference proteome</keyword>
<comment type="similarity">
    <text evidence="2">Belongs to the asparagine synthetase family.</text>
</comment>
<dbReference type="PANTHER" id="PTHR43284:SF1">
    <property type="entry name" value="ASPARAGINE SYNTHETASE"/>
    <property type="match status" value="1"/>
</dbReference>
<evidence type="ECO:0000256" key="7">
    <source>
        <dbReference type="ARBA" id="ARBA00048741"/>
    </source>
</evidence>
<reference evidence="9 10" key="1">
    <citation type="submission" date="2019-09" db="EMBL/GenBank/DDBJ databases">
        <authorList>
            <person name="Cremers G."/>
        </authorList>
    </citation>
    <scope>NUCLEOTIDE SEQUENCE [LARGE SCALE GENOMIC DNA]</scope>
    <source>
        <strain evidence="9">4A</strain>
    </source>
</reference>
<feature type="domain" description="Glutamine amidotransferase type-2" evidence="8">
    <location>
        <begin position="2"/>
        <end position="214"/>
    </location>
</feature>
<dbReference type="InterPro" id="IPR001962">
    <property type="entry name" value="Asn_synthase"/>
</dbReference>
<dbReference type="EMBL" id="CABFVA020000027">
    <property type="protein sequence ID" value="VVM05719.1"/>
    <property type="molecule type" value="Genomic_DNA"/>
</dbReference>
<dbReference type="PIRSF" id="PIRSF001589">
    <property type="entry name" value="Asn_synthetase_glu-h"/>
    <property type="match status" value="1"/>
</dbReference>
<accession>A0A5E6MBM9</accession>
<evidence type="ECO:0000256" key="5">
    <source>
        <dbReference type="ARBA" id="ARBA00022840"/>
    </source>
</evidence>
<organism evidence="9 10">
    <name type="scientific">Methylacidimicrobium tartarophylax</name>
    <dbReference type="NCBI Taxonomy" id="1041768"/>
    <lineage>
        <taxon>Bacteria</taxon>
        <taxon>Pseudomonadati</taxon>
        <taxon>Verrucomicrobiota</taxon>
        <taxon>Methylacidimicrobium</taxon>
    </lineage>
</organism>
<evidence type="ECO:0000259" key="8">
    <source>
        <dbReference type="PROSITE" id="PS51278"/>
    </source>
</evidence>
<evidence type="ECO:0000313" key="10">
    <source>
        <dbReference type="Proteomes" id="UP000334923"/>
    </source>
</evidence>
<dbReference type="SUPFAM" id="SSF56235">
    <property type="entry name" value="N-terminal nucleophile aminohydrolases (Ntn hydrolases)"/>
    <property type="match status" value="1"/>
</dbReference>
<protein>
    <recommendedName>
        <fullName evidence="3">asparagine synthase (glutamine-hydrolyzing)</fullName>
        <ecNumber evidence="3">6.3.5.4</ecNumber>
    </recommendedName>
</protein>
<dbReference type="AlphaFoldDB" id="A0A5E6MBM9"/>
<dbReference type="EC" id="6.3.5.4" evidence="3"/>
<dbReference type="Proteomes" id="UP000334923">
    <property type="component" value="Unassembled WGS sequence"/>
</dbReference>
<dbReference type="Pfam" id="PF00733">
    <property type="entry name" value="Asn_synthase"/>
    <property type="match status" value="1"/>
</dbReference>
<dbReference type="GO" id="GO:0004066">
    <property type="term" value="F:asparagine synthase (glutamine-hydrolyzing) activity"/>
    <property type="evidence" value="ECO:0007669"/>
    <property type="project" value="UniProtKB-EC"/>
</dbReference>
<dbReference type="Gene3D" id="3.40.50.620">
    <property type="entry name" value="HUPs"/>
    <property type="match status" value="2"/>
</dbReference>
<evidence type="ECO:0000256" key="1">
    <source>
        <dbReference type="ARBA" id="ARBA00005187"/>
    </source>
</evidence>
<dbReference type="InterPro" id="IPR051786">
    <property type="entry name" value="ASN_synthetase/amidase"/>
</dbReference>
<dbReference type="InterPro" id="IPR014729">
    <property type="entry name" value="Rossmann-like_a/b/a_fold"/>
</dbReference>
<evidence type="ECO:0000256" key="6">
    <source>
        <dbReference type="ARBA" id="ARBA00022962"/>
    </source>
</evidence>
<dbReference type="InterPro" id="IPR017932">
    <property type="entry name" value="GATase_2_dom"/>
</dbReference>
<evidence type="ECO:0000313" key="9">
    <source>
        <dbReference type="EMBL" id="VVM05719.1"/>
    </source>
</evidence>